<dbReference type="InterPro" id="IPR036922">
    <property type="entry name" value="Rieske_2Fe-2S_sf"/>
</dbReference>
<evidence type="ECO:0000256" key="1">
    <source>
        <dbReference type="ARBA" id="ARBA00022714"/>
    </source>
</evidence>
<comment type="caution">
    <text evidence="7">The sequence shown here is derived from an EMBL/GenBank/DDBJ whole genome shotgun (WGS) entry which is preliminary data.</text>
</comment>
<dbReference type="InterPro" id="IPR005805">
    <property type="entry name" value="Rieske_Fe-S_prot_C"/>
</dbReference>
<gene>
    <name evidence="7" type="primary">g2983</name>
    <name evidence="7" type="ORF">VP750_LOCUS2551</name>
</gene>
<dbReference type="SUPFAM" id="SSF51971">
    <property type="entry name" value="Nucleotide-binding domain"/>
    <property type="match status" value="1"/>
</dbReference>
<evidence type="ECO:0000259" key="6">
    <source>
        <dbReference type="PROSITE" id="PS51296"/>
    </source>
</evidence>
<keyword evidence="3" id="KW-0408">Iron</keyword>
<dbReference type="InterPro" id="IPR017941">
    <property type="entry name" value="Rieske_2Fe-2S"/>
</dbReference>
<reference evidence="7 8" key="1">
    <citation type="submission" date="2024-06" db="EMBL/GenBank/DDBJ databases">
        <authorList>
            <person name="Kraege A."/>
            <person name="Thomma B."/>
        </authorList>
    </citation>
    <scope>NUCLEOTIDE SEQUENCE [LARGE SCALE GENOMIC DNA]</scope>
</reference>
<dbReference type="Gene3D" id="3.30.9.10">
    <property type="entry name" value="D-Amino Acid Oxidase, subunit A, domain 2"/>
    <property type="match status" value="1"/>
</dbReference>
<dbReference type="Proteomes" id="UP001497392">
    <property type="component" value="Unassembled WGS sequence"/>
</dbReference>
<protein>
    <submittedName>
        <fullName evidence="7">G2983 protein</fullName>
    </submittedName>
</protein>
<dbReference type="PROSITE" id="PS51296">
    <property type="entry name" value="RIESKE"/>
    <property type="match status" value="1"/>
</dbReference>
<evidence type="ECO:0000256" key="5">
    <source>
        <dbReference type="ARBA" id="ARBA00023157"/>
    </source>
</evidence>
<dbReference type="PRINTS" id="PR00162">
    <property type="entry name" value="RIESKE"/>
</dbReference>
<keyword evidence="1" id="KW-0001">2Fe-2S</keyword>
<sequence>MVGTTPGTTALAEGIPGLCSNVWNHADLKSTYPKLTENTTADVVVVGAGLTGLSIAYNLAKAGKNVVVLEARCVGAGQTGRSPGKSAPPLEADVLTWSFSEGTTTSAIAMRWNNDYLSQIEAERGDKFAQVVAESHKTAIDTLEQTIKAEGIECGWKRVDGYLFPTSSDQTAFNKLDGEMSAYIRAGQSDVRKVALDGSPAVGGIKEALLFPDCADLQPLAYVQGLAKAVEKLGGRIFENTRVMNTDKTYVKTKDGKEVGTPNIVLATSSPLHHNLAIHSRQHPYRSYIVGLRIPEDGWKEGQYWDTAKPFHYVRAVKDDKGLVLLVGGEDHNTGIKPKDYEDKYAILEAWARSRWSNVGERVSQWSREVYEPIDYLHLYGEDPVFPQGGSAKLYVATGDSSQEITGGTLAGMIISDQILGRHNRFSDVYSPSRPPALSKNLPGELWQVGKTVTQGELEVVNPGYVFTTISSIQPGEGAITQQGVNKVAVYKDETGKARGFKAACPHLGCLVQWNPMERTFDCPCHGSAFSREGICIQGPAKADLEEVEL</sequence>
<dbReference type="Pfam" id="PF00355">
    <property type="entry name" value="Rieske"/>
    <property type="match status" value="1"/>
</dbReference>
<dbReference type="Pfam" id="PF01266">
    <property type="entry name" value="DAO"/>
    <property type="match status" value="1"/>
</dbReference>
<keyword evidence="5" id="KW-1015">Disulfide bond</keyword>
<keyword evidence="2" id="KW-0479">Metal-binding</keyword>
<dbReference type="SUPFAM" id="SSF50022">
    <property type="entry name" value="ISP domain"/>
    <property type="match status" value="1"/>
</dbReference>
<dbReference type="PANTHER" id="PTHR13847:SF281">
    <property type="entry name" value="FAD DEPENDENT OXIDOREDUCTASE DOMAIN-CONTAINING PROTEIN"/>
    <property type="match status" value="1"/>
</dbReference>
<evidence type="ECO:0000256" key="2">
    <source>
        <dbReference type="ARBA" id="ARBA00022723"/>
    </source>
</evidence>
<organism evidence="7 8">
    <name type="scientific">Coccomyxa viridis</name>
    <dbReference type="NCBI Taxonomy" id="1274662"/>
    <lineage>
        <taxon>Eukaryota</taxon>
        <taxon>Viridiplantae</taxon>
        <taxon>Chlorophyta</taxon>
        <taxon>core chlorophytes</taxon>
        <taxon>Trebouxiophyceae</taxon>
        <taxon>Trebouxiophyceae incertae sedis</taxon>
        <taxon>Coccomyxaceae</taxon>
        <taxon>Coccomyxa</taxon>
    </lineage>
</organism>
<keyword evidence="8" id="KW-1185">Reference proteome</keyword>
<dbReference type="Gene3D" id="3.50.50.60">
    <property type="entry name" value="FAD/NAD(P)-binding domain"/>
    <property type="match status" value="1"/>
</dbReference>
<dbReference type="Gene3D" id="2.102.10.10">
    <property type="entry name" value="Rieske [2Fe-2S] iron-sulphur domain"/>
    <property type="match status" value="1"/>
</dbReference>
<name>A0ABP1FTM8_9CHLO</name>
<feature type="domain" description="Rieske" evidence="6">
    <location>
        <begin position="465"/>
        <end position="550"/>
    </location>
</feature>
<evidence type="ECO:0000313" key="7">
    <source>
        <dbReference type="EMBL" id="CAL5220892.1"/>
    </source>
</evidence>
<evidence type="ECO:0000256" key="3">
    <source>
        <dbReference type="ARBA" id="ARBA00023004"/>
    </source>
</evidence>
<dbReference type="EMBL" id="CAXHTA020000004">
    <property type="protein sequence ID" value="CAL5220892.1"/>
    <property type="molecule type" value="Genomic_DNA"/>
</dbReference>
<evidence type="ECO:0000313" key="8">
    <source>
        <dbReference type="Proteomes" id="UP001497392"/>
    </source>
</evidence>
<dbReference type="InterPro" id="IPR036188">
    <property type="entry name" value="FAD/NAD-bd_sf"/>
</dbReference>
<dbReference type="InterPro" id="IPR006076">
    <property type="entry name" value="FAD-dep_OxRdtase"/>
</dbReference>
<accession>A0ABP1FTM8</accession>
<proteinExistence type="predicted"/>
<dbReference type="PANTHER" id="PTHR13847">
    <property type="entry name" value="SARCOSINE DEHYDROGENASE-RELATED"/>
    <property type="match status" value="1"/>
</dbReference>
<evidence type="ECO:0000256" key="4">
    <source>
        <dbReference type="ARBA" id="ARBA00023014"/>
    </source>
</evidence>
<keyword evidence="4" id="KW-0411">Iron-sulfur</keyword>